<name>A0ACC1KBS0_9FUNG</name>
<comment type="caution">
    <text evidence="1">The sequence shown here is derived from an EMBL/GenBank/DDBJ whole genome shotgun (WGS) entry which is preliminary data.</text>
</comment>
<protein>
    <submittedName>
        <fullName evidence="1">Uncharacterized protein</fullName>
    </submittedName>
</protein>
<proteinExistence type="predicted"/>
<dbReference type="EMBL" id="JANBUK010001480">
    <property type="protein sequence ID" value="KAJ2780528.1"/>
    <property type="molecule type" value="Genomic_DNA"/>
</dbReference>
<reference evidence="1" key="1">
    <citation type="submission" date="2022-07" db="EMBL/GenBank/DDBJ databases">
        <title>Phylogenomic reconstructions and comparative analyses of Kickxellomycotina fungi.</title>
        <authorList>
            <person name="Reynolds N.K."/>
            <person name="Stajich J.E."/>
            <person name="Barry K."/>
            <person name="Grigoriev I.V."/>
            <person name="Crous P."/>
            <person name="Smith M.E."/>
        </authorList>
    </citation>
    <scope>NUCLEOTIDE SEQUENCE</scope>
    <source>
        <strain evidence="1">BCRC 34191</strain>
    </source>
</reference>
<gene>
    <name evidence="1" type="ORF">GGI18_003810</name>
</gene>
<organism evidence="1 2">
    <name type="scientific">Coemansia linderi</name>
    <dbReference type="NCBI Taxonomy" id="2663919"/>
    <lineage>
        <taxon>Eukaryota</taxon>
        <taxon>Fungi</taxon>
        <taxon>Fungi incertae sedis</taxon>
        <taxon>Zoopagomycota</taxon>
        <taxon>Kickxellomycotina</taxon>
        <taxon>Kickxellomycetes</taxon>
        <taxon>Kickxellales</taxon>
        <taxon>Kickxellaceae</taxon>
        <taxon>Coemansia</taxon>
    </lineage>
</organism>
<feature type="non-terminal residue" evidence="1">
    <location>
        <position position="173"/>
    </location>
</feature>
<evidence type="ECO:0000313" key="2">
    <source>
        <dbReference type="Proteomes" id="UP001140066"/>
    </source>
</evidence>
<keyword evidence="2" id="KW-1185">Reference proteome</keyword>
<sequence>MVARIEHEWVATSLLEQLRVANPEFSIRRWEKEALLKALSWYAAGDGTYAGRRSFAKISERDSTERSLGLKLLLGNLPAMKRQLAWYSGAYPEEEMGRCPLNHRREATEQQRETGEHQTRRRREEAPIETMAHYLECYSYSTDPALTKAKDDSAEEGWKYEFRTCHNVFVGVS</sequence>
<evidence type="ECO:0000313" key="1">
    <source>
        <dbReference type="EMBL" id="KAJ2780528.1"/>
    </source>
</evidence>
<accession>A0ACC1KBS0</accession>
<dbReference type="Proteomes" id="UP001140066">
    <property type="component" value="Unassembled WGS sequence"/>
</dbReference>